<evidence type="ECO:0000256" key="6">
    <source>
        <dbReference type="ARBA" id="ARBA00020092"/>
    </source>
</evidence>
<dbReference type="Pfam" id="PF08282">
    <property type="entry name" value="Hydrolase_3"/>
    <property type="match status" value="1"/>
</dbReference>
<keyword evidence="7 12" id="KW-0479">Metal-binding</keyword>
<dbReference type="NCBIfam" id="TIGR01670">
    <property type="entry name" value="KdsC-phosphatas"/>
    <property type="match status" value="1"/>
</dbReference>
<keyword evidence="10 12" id="KW-0448">Lipopolysaccharide biosynthesis</keyword>
<evidence type="ECO:0000256" key="12">
    <source>
        <dbReference type="PIRNR" id="PIRNR006118"/>
    </source>
</evidence>
<evidence type="ECO:0000256" key="5">
    <source>
        <dbReference type="ARBA" id="ARBA00013066"/>
    </source>
</evidence>
<dbReference type="FunFam" id="3.40.50.1000:FF:000029">
    <property type="entry name" value="3-deoxy-D-manno-octulosonate 8-phosphate phosphatase KdsC"/>
    <property type="match status" value="1"/>
</dbReference>
<feature type="binding site" evidence="13">
    <location>
        <position position="30"/>
    </location>
    <ligand>
        <name>substrate</name>
    </ligand>
</feature>
<feature type="binding site" evidence="14">
    <location>
        <position position="121"/>
    </location>
    <ligand>
        <name>Mg(2+)</name>
        <dbReference type="ChEBI" id="CHEBI:18420"/>
    </ligand>
</feature>
<sequence length="184" mass="19543">MQHVATLYGSVTRSQYEKAAHIRLLVCDVDGVLSNGLIYMGNDGEELKTFCTRDGAGMRALLTAGIEIAIITGRTSRIVSNRMQSLGVTHIVQGADHKLPHFEALLTQLGLDASQAAYMGDDTIDLPVMEACGLGIAVADAHPLVLSRADLVTRLGGGMGAVREVCDLILQAQGHGDYQPEVSV</sequence>
<dbReference type="InterPro" id="IPR036412">
    <property type="entry name" value="HAD-like_sf"/>
</dbReference>
<dbReference type="OrthoDB" id="9805604at2"/>
<keyword evidence="16" id="KW-1185">Reference proteome</keyword>
<keyword evidence="9 12" id="KW-0460">Magnesium</keyword>
<dbReference type="EC" id="3.1.3.45" evidence="5 12"/>
<dbReference type="Gene3D" id="3.40.50.1000">
    <property type="entry name" value="HAD superfamily/HAD-like"/>
    <property type="match status" value="1"/>
</dbReference>
<evidence type="ECO:0000256" key="3">
    <source>
        <dbReference type="ARBA" id="ARBA00005893"/>
    </source>
</evidence>
<dbReference type="AlphaFoldDB" id="A0A2H9U6X4"/>
<dbReference type="NCBIfam" id="NF007019">
    <property type="entry name" value="PRK09484.1"/>
    <property type="match status" value="1"/>
</dbReference>
<comment type="similarity">
    <text evidence="3 12">Belongs to the KdsC family.</text>
</comment>
<evidence type="ECO:0000256" key="8">
    <source>
        <dbReference type="ARBA" id="ARBA00022801"/>
    </source>
</evidence>
<accession>A0A2H9U6X4</accession>
<feature type="binding site" evidence="13">
    <location>
        <position position="98"/>
    </location>
    <ligand>
        <name>substrate</name>
    </ligand>
</feature>
<evidence type="ECO:0000256" key="2">
    <source>
        <dbReference type="ARBA" id="ARBA00001946"/>
    </source>
</evidence>
<evidence type="ECO:0000256" key="9">
    <source>
        <dbReference type="ARBA" id="ARBA00022842"/>
    </source>
</evidence>
<dbReference type="GO" id="GO:0046872">
    <property type="term" value="F:metal ion binding"/>
    <property type="evidence" value="ECO:0007669"/>
    <property type="project" value="UniProtKB-UniRule"/>
</dbReference>
<comment type="catalytic activity">
    <reaction evidence="1 12">
        <text>3-deoxy-alpha-D-manno-2-octulosonate-8-phosphate + H2O = 3-deoxy-alpha-D-manno-oct-2-ulosonate + phosphate</text>
        <dbReference type="Rhea" id="RHEA:11500"/>
        <dbReference type="ChEBI" id="CHEBI:15377"/>
        <dbReference type="ChEBI" id="CHEBI:43474"/>
        <dbReference type="ChEBI" id="CHEBI:85985"/>
        <dbReference type="ChEBI" id="CHEBI:85986"/>
        <dbReference type="EC" id="3.1.3.45"/>
    </reaction>
</comment>
<gene>
    <name evidence="15" type="ORF">CUC53_05290</name>
</gene>
<evidence type="ECO:0000313" key="15">
    <source>
        <dbReference type="EMBL" id="PJG59807.1"/>
    </source>
</evidence>
<evidence type="ECO:0000256" key="10">
    <source>
        <dbReference type="ARBA" id="ARBA00022985"/>
    </source>
</evidence>
<comment type="subunit">
    <text evidence="4 12">Homotetramer.</text>
</comment>
<feature type="binding site" evidence="13">
    <location>
        <position position="59"/>
    </location>
    <ligand>
        <name>substrate</name>
    </ligand>
</feature>
<keyword evidence="8 12" id="KW-0378">Hydrolase</keyword>
<dbReference type="SFLD" id="SFLDG01138">
    <property type="entry name" value="C1.6.2:_Deoxy-d-mannose-octulo"/>
    <property type="match status" value="1"/>
</dbReference>
<comment type="function">
    <text evidence="12">Catalyzes the hydrolysis of 3-deoxy-D-manno-octulosonate 8-phosphate (KDO 8-P) to 3-deoxy-D-manno-octulosonate (KDO) and inorganic phosphate.</text>
</comment>
<comment type="caution">
    <text evidence="15">The sequence shown here is derived from an EMBL/GenBank/DDBJ whole genome shotgun (WGS) entry which is preliminary data.</text>
</comment>
<protein>
    <recommendedName>
        <fullName evidence="6 12">3-deoxy-D-manno-octulosonate 8-phosphate phosphatase KdsC</fullName>
        <ecNumber evidence="5 12">3.1.3.45</ecNumber>
    </recommendedName>
    <alternativeName>
        <fullName evidence="11 12">KDO 8-P phosphatase</fullName>
    </alternativeName>
</protein>
<dbReference type="SFLD" id="SFLDG01136">
    <property type="entry name" value="C1.6:_Phosphoserine_Phosphatas"/>
    <property type="match status" value="1"/>
</dbReference>
<evidence type="ECO:0000256" key="4">
    <source>
        <dbReference type="ARBA" id="ARBA00011881"/>
    </source>
</evidence>
<name>A0A2H9U6X4_9GAMM</name>
<evidence type="ECO:0000313" key="16">
    <source>
        <dbReference type="Proteomes" id="UP000235861"/>
    </source>
</evidence>
<dbReference type="PANTHER" id="PTHR21485">
    <property type="entry name" value="HAD SUPERFAMILY MEMBERS CMAS AND KDSC"/>
    <property type="match status" value="1"/>
</dbReference>
<dbReference type="RefSeq" id="WP_100293184.1">
    <property type="nucleotide sequence ID" value="NZ_PGGC01000045.1"/>
</dbReference>
<evidence type="ECO:0000256" key="14">
    <source>
        <dbReference type="PIRSR" id="PIRSR006118-2"/>
    </source>
</evidence>
<dbReference type="SFLD" id="SFLDS00003">
    <property type="entry name" value="Haloacid_Dehalogenase"/>
    <property type="match status" value="1"/>
</dbReference>
<evidence type="ECO:0000256" key="13">
    <source>
        <dbReference type="PIRSR" id="PIRSR006118-1"/>
    </source>
</evidence>
<dbReference type="InterPro" id="IPR050793">
    <property type="entry name" value="CMP-NeuNAc_synthase"/>
</dbReference>
<dbReference type="InterPro" id="IPR023214">
    <property type="entry name" value="HAD_sf"/>
</dbReference>
<organism evidence="15 16">
    <name type="scientific">Aeromonas cavernicola</name>
    <dbReference type="NCBI Taxonomy" id="1006623"/>
    <lineage>
        <taxon>Bacteria</taxon>
        <taxon>Pseudomonadati</taxon>
        <taxon>Pseudomonadota</taxon>
        <taxon>Gammaproteobacteria</taxon>
        <taxon>Aeromonadales</taxon>
        <taxon>Aeromonadaceae</taxon>
        <taxon>Aeromonas</taxon>
    </lineage>
</organism>
<dbReference type="GO" id="GO:0019143">
    <property type="term" value="F:3-deoxy-manno-octulosonate-8-phosphatase activity"/>
    <property type="evidence" value="ECO:0007669"/>
    <property type="project" value="UniProtKB-UniRule"/>
</dbReference>
<evidence type="ECO:0000256" key="1">
    <source>
        <dbReference type="ARBA" id="ARBA00000898"/>
    </source>
</evidence>
<dbReference type="GO" id="GO:0008781">
    <property type="term" value="F:N-acylneuraminate cytidylyltransferase activity"/>
    <property type="evidence" value="ECO:0007669"/>
    <property type="project" value="TreeGrafter"/>
</dbReference>
<dbReference type="GO" id="GO:0009103">
    <property type="term" value="P:lipopolysaccharide biosynthetic process"/>
    <property type="evidence" value="ECO:0007669"/>
    <property type="project" value="UniProtKB-UniRule"/>
</dbReference>
<dbReference type="CDD" id="cd01630">
    <property type="entry name" value="HAD_KDO-like"/>
    <property type="match status" value="1"/>
</dbReference>
<reference evidence="15 16" key="1">
    <citation type="submission" date="2017-11" db="EMBL/GenBank/DDBJ databases">
        <title>Draft genome sequence of environmental isolate Aeromonas cavernicola sp. nov. MDC 2508.</title>
        <authorList>
            <person name="Colston S.M."/>
            <person name="Navarro A."/>
            <person name="Martinez-Murcia A.J."/>
            <person name="Graf J."/>
        </authorList>
    </citation>
    <scope>NUCLEOTIDE SEQUENCE [LARGE SCALE GENOMIC DNA]</scope>
    <source>
        <strain evidence="15 16">MDC 2508</strain>
    </source>
</reference>
<dbReference type="EMBL" id="PGGC01000045">
    <property type="protein sequence ID" value="PJG59807.1"/>
    <property type="molecule type" value="Genomic_DNA"/>
</dbReference>
<comment type="cofactor">
    <cofactor evidence="2 12 14">
        <name>Mg(2+)</name>
        <dbReference type="ChEBI" id="CHEBI:18420"/>
    </cofactor>
</comment>
<dbReference type="Proteomes" id="UP000235861">
    <property type="component" value="Unassembled WGS sequence"/>
</dbReference>
<feature type="binding site" evidence="13">
    <location>
        <position position="74"/>
    </location>
    <ligand>
        <name>substrate</name>
    </ligand>
</feature>
<evidence type="ECO:0000256" key="7">
    <source>
        <dbReference type="ARBA" id="ARBA00022723"/>
    </source>
</evidence>
<evidence type="ECO:0000256" key="11">
    <source>
        <dbReference type="ARBA" id="ARBA00031051"/>
    </source>
</evidence>
<feature type="binding site" evidence="14">
    <location>
        <position position="28"/>
    </location>
    <ligand>
        <name>Mg(2+)</name>
        <dbReference type="ChEBI" id="CHEBI:18420"/>
    </ligand>
</feature>
<feature type="binding site" evidence="13">
    <location>
        <position position="82"/>
    </location>
    <ligand>
        <name>substrate</name>
    </ligand>
</feature>
<proteinExistence type="inferred from homology"/>
<dbReference type="InterPro" id="IPR010023">
    <property type="entry name" value="KdsC_fam"/>
</dbReference>
<dbReference type="PIRSF" id="PIRSF006118">
    <property type="entry name" value="KDO8-P_Ptase"/>
    <property type="match status" value="1"/>
</dbReference>
<dbReference type="SUPFAM" id="SSF56784">
    <property type="entry name" value="HAD-like"/>
    <property type="match status" value="1"/>
</dbReference>
<dbReference type="PANTHER" id="PTHR21485:SF6">
    <property type="entry name" value="N-ACYLNEURAMINATE CYTIDYLYLTRANSFERASE-RELATED"/>
    <property type="match status" value="1"/>
</dbReference>